<dbReference type="Pfam" id="PF07859">
    <property type="entry name" value="Abhydrolase_3"/>
    <property type="match status" value="1"/>
</dbReference>
<dbReference type="Proteomes" id="UP001229651">
    <property type="component" value="Unassembled WGS sequence"/>
</dbReference>
<evidence type="ECO:0000256" key="1">
    <source>
        <dbReference type="ARBA" id="ARBA00010515"/>
    </source>
</evidence>
<dbReference type="PANTHER" id="PTHR48081:SF8">
    <property type="entry name" value="ALPHA_BETA HYDROLASE FOLD-3 DOMAIN-CONTAINING PROTEIN-RELATED"/>
    <property type="match status" value="1"/>
</dbReference>
<dbReference type="GO" id="GO:0016787">
    <property type="term" value="F:hydrolase activity"/>
    <property type="evidence" value="ECO:0007669"/>
    <property type="project" value="UniProtKB-KW"/>
</dbReference>
<comment type="caution">
    <text evidence="5">The sequence shown here is derived from an EMBL/GenBank/DDBJ whole genome shotgun (WGS) entry which is preliminary data.</text>
</comment>
<gene>
    <name evidence="5" type="ORF">FB470_006691</name>
</gene>
<evidence type="ECO:0000256" key="2">
    <source>
        <dbReference type="ARBA" id="ARBA00022801"/>
    </source>
</evidence>
<dbReference type="Gene3D" id="3.40.50.1820">
    <property type="entry name" value="alpha/beta hydrolase"/>
    <property type="match status" value="1"/>
</dbReference>
<dbReference type="InterPro" id="IPR029058">
    <property type="entry name" value="AB_hydrolase_fold"/>
</dbReference>
<protein>
    <submittedName>
        <fullName evidence="5">Acetyl esterase</fullName>
        <ecNumber evidence="5">3.1.1.-</ecNumber>
    </submittedName>
</protein>
<evidence type="ECO:0000259" key="4">
    <source>
        <dbReference type="Pfam" id="PF07859"/>
    </source>
</evidence>
<name>A0ABU0F541_9PSEU</name>
<keyword evidence="6" id="KW-1185">Reference proteome</keyword>
<evidence type="ECO:0000313" key="5">
    <source>
        <dbReference type="EMBL" id="MDQ0382697.1"/>
    </source>
</evidence>
<dbReference type="InterPro" id="IPR050300">
    <property type="entry name" value="GDXG_lipolytic_enzyme"/>
</dbReference>
<dbReference type="InterPro" id="IPR013094">
    <property type="entry name" value="AB_hydrolase_3"/>
</dbReference>
<feature type="domain" description="Alpha/beta hydrolase fold-3" evidence="4">
    <location>
        <begin position="78"/>
        <end position="283"/>
    </location>
</feature>
<dbReference type="SUPFAM" id="SSF53474">
    <property type="entry name" value="alpha/beta-Hydrolases"/>
    <property type="match status" value="1"/>
</dbReference>
<dbReference type="EC" id="3.1.1.-" evidence="5"/>
<dbReference type="PROSITE" id="PS01174">
    <property type="entry name" value="LIPASE_GDXG_SER"/>
    <property type="match status" value="1"/>
</dbReference>
<comment type="similarity">
    <text evidence="1">Belongs to the 'GDXG' lipolytic enzyme family.</text>
</comment>
<evidence type="ECO:0000313" key="6">
    <source>
        <dbReference type="Proteomes" id="UP001229651"/>
    </source>
</evidence>
<dbReference type="InterPro" id="IPR033140">
    <property type="entry name" value="Lipase_GDXG_put_SER_AS"/>
</dbReference>
<proteinExistence type="inferred from homology"/>
<dbReference type="RefSeq" id="WP_306998097.1">
    <property type="nucleotide sequence ID" value="NZ_JAUSUT010000001.1"/>
</dbReference>
<organism evidence="5 6">
    <name type="scientific">Amycolatopsis thermophila</name>
    <dbReference type="NCBI Taxonomy" id="206084"/>
    <lineage>
        <taxon>Bacteria</taxon>
        <taxon>Bacillati</taxon>
        <taxon>Actinomycetota</taxon>
        <taxon>Actinomycetes</taxon>
        <taxon>Pseudonocardiales</taxon>
        <taxon>Pseudonocardiaceae</taxon>
        <taxon>Amycolatopsis</taxon>
    </lineage>
</organism>
<sequence length="314" mass="33580">MALDEATKSFLAQMSAAGGSPLHELDPVTARKASALPEDLMGPGPEMARAEEKALATPDGGVLGIRVLVPGDSPAGVIVYYHGGGWVIGDIDQFDTLGRVLADRTGCAVVLVNYRKAPEHPYPTAVEDAWQALNWAHDNLASNSGRTLPLIVAGDSAGGNLAAVMAQRARTRNGPNITLQVLIYPVTDADFDRPSYVDPQNQLMLSRDTMIWFWNHYADPARRREPDVSPLHADDLSGLPPAVVITAEHDPLRDEGQAYAAALEAAGVPVHHRLFTGQMHGFFTMVNLLPGSAAGIDFVATEITGHLRNDTAGR</sequence>
<dbReference type="EMBL" id="JAUSUT010000001">
    <property type="protein sequence ID" value="MDQ0382697.1"/>
    <property type="molecule type" value="Genomic_DNA"/>
</dbReference>
<reference evidence="5 6" key="1">
    <citation type="submission" date="2023-07" db="EMBL/GenBank/DDBJ databases">
        <title>Sequencing the genomes of 1000 actinobacteria strains.</title>
        <authorList>
            <person name="Klenk H.-P."/>
        </authorList>
    </citation>
    <scope>NUCLEOTIDE SEQUENCE [LARGE SCALE GENOMIC DNA]</scope>
    <source>
        <strain evidence="5 6">DSM 45805</strain>
    </source>
</reference>
<feature type="active site" evidence="3">
    <location>
        <position position="156"/>
    </location>
</feature>
<accession>A0ABU0F541</accession>
<keyword evidence="2 5" id="KW-0378">Hydrolase</keyword>
<dbReference type="PANTHER" id="PTHR48081">
    <property type="entry name" value="AB HYDROLASE SUPERFAMILY PROTEIN C4A8.06C"/>
    <property type="match status" value="1"/>
</dbReference>
<evidence type="ECO:0000256" key="3">
    <source>
        <dbReference type="PROSITE-ProRule" id="PRU10038"/>
    </source>
</evidence>